<name>A0A0C2HGW7_9BILA</name>
<protein>
    <submittedName>
        <fullName evidence="1">Uncharacterized protein</fullName>
    </submittedName>
</protein>
<accession>A0A0C2HGW7</accession>
<keyword evidence="2" id="KW-1185">Reference proteome</keyword>
<proteinExistence type="predicted"/>
<evidence type="ECO:0000313" key="2">
    <source>
        <dbReference type="Proteomes" id="UP000054047"/>
    </source>
</evidence>
<reference evidence="1 2" key="1">
    <citation type="submission" date="2013-12" db="EMBL/GenBank/DDBJ databases">
        <title>Draft genome of the parsitic nematode Ancylostoma duodenale.</title>
        <authorList>
            <person name="Mitreva M."/>
        </authorList>
    </citation>
    <scope>NUCLEOTIDE SEQUENCE [LARGE SCALE GENOMIC DNA]</scope>
    <source>
        <strain evidence="1 2">Zhejiang</strain>
    </source>
</reference>
<dbReference type="Proteomes" id="UP000054047">
    <property type="component" value="Unassembled WGS sequence"/>
</dbReference>
<dbReference type="OrthoDB" id="5861985at2759"/>
<sequence length="150" mass="16964">MPFPVRGIKLPRPAPDVDSRIASLEIAIQRIYLSEAKQTYRFNLTTSERRGIAKLLQLKDRLRYTVGDKCGFFVVMPQMIDKEVTCKVLSDPTTYGADTMARFTEAHDRVKQAIIEAKVGRRCCKTPFGFTPGRLHTLQSREDAQTSLGN</sequence>
<gene>
    <name evidence="1" type="ORF">ANCDUO_00783</name>
</gene>
<dbReference type="AlphaFoldDB" id="A0A0C2HGW7"/>
<organism evidence="1 2">
    <name type="scientific">Ancylostoma duodenale</name>
    <dbReference type="NCBI Taxonomy" id="51022"/>
    <lineage>
        <taxon>Eukaryota</taxon>
        <taxon>Metazoa</taxon>
        <taxon>Ecdysozoa</taxon>
        <taxon>Nematoda</taxon>
        <taxon>Chromadorea</taxon>
        <taxon>Rhabditida</taxon>
        <taxon>Rhabditina</taxon>
        <taxon>Rhabditomorpha</taxon>
        <taxon>Strongyloidea</taxon>
        <taxon>Ancylostomatidae</taxon>
        <taxon>Ancylostomatinae</taxon>
        <taxon>Ancylostoma</taxon>
    </lineage>
</organism>
<evidence type="ECO:0000313" key="1">
    <source>
        <dbReference type="EMBL" id="KIH68876.1"/>
    </source>
</evidence>
<dbReference type="EMBL" id="KN726269">
    <property type="protein sequence ID" value="KIH68876.1"/>
    <property type="molecule type" value="Genomic_DNA"/>
</dbReference>